<dbReference type="Proteomes" id="UP000504611">
    <property type="component" value="Unplaced"/>
</dbReference>
<name>A0A6I9P4Y1_9TELE</name>
<feature type="compositionally biased region" description="Basic residues" evidence="1">
    <location>
        <begin position="222"/>
        <end position="233"/>
    </location>
</feature>
<dbReference type="OrthoDB" id="20799at2759"/>
<dbReference type="RefSeq" id="XP_010783242.1">
    <property type="nucleotide sequence ID" value="XM_010784940.1"/>
</dbReference>
<feature type="compositionally biased region" description="Basic and acidic residues" evidence="1">
    <location>
        <begin position="101"/>
        <end position="112"/>
    </location>
</feature>
<feature type="non-terminal residue" evidence="3">
    <location>
        <position position="244"/>
    </location>
</feature>
<proteinExistence type="predicted"/>
<evidence type="ECO:0000313" key="2">
    <source>
        <dbReference type="Proteomes" id="UP000504611"/>
    </source>
</evidence>
<organism evidence="2 3">
    <name type="scientific">Notothenia coriiceps</name>
    <name type="common">black rockcod</name>
    <dbReference type="NCBI Taxonomy" id="8208"/>
    <lineage>
        <taxon>Eukaryota</taxon>
        <taxon>Metazoa</taxon>
        <taxon>Chordata</taxon>
        <taxon>Craniata</taxon>
        <taxon>Vertebrata</taxon>
        <taxon>Euteleostomi</taxon>
        <taxon>Actinopterygii</taxon>
        <taxon>Neopterygii</taxon>
        <taxon>Teleostei</taxon>
        <taxon>Neoteleostei</taxon>
        <taxon>Acanthomorphata</taxon>
        <taxon>Eupercaria</taxon>
        <taxon>Perciformes</taxon>
        <taxon>Notothenioidei</taxon>
        <taxon>Nototheniidae</taxon>
        <taxon>Notothenia</taxon>
    </lineage>
</organism>
<evidence type="ECO:0000313" key="3">
    <source>
        <dbReference type="RefSeq" id="XP_010783242.1"/>
    </source>
</evidence>
<feature type="region of interest" description="Disordered" evidence="1">
    <location>
        <begin position="218"/>
        <end position="244"/>
    </location>
</feature>
<dbReference type="AlphaFoldDB" id="A0A6I9P4Y1"/>
<feature type="compositionally biased region" description="Basic and acidic residues" evidence="1">
    <location>
        <begin position="234"/>
        <end position="244"/>
    </location>
</feature>
<feature type="compositionally biased region" description="Basic and acidic residues" evidence="1">
    <location>
        <begin position="9"/>
        <end position="25"/>
    </location>
</feature>
<protein>
    <submittedName>
        <fullName evidence="3">Uncharacterized protein</fullName>
    </submittedName>
</protein>
<sequence>MEEGSSGTSEEKTPWRETVKKHLREEEEGSEQESSDAAGSGTPQSETLPPRHGSAPDEEMSPATHAVVTETAPRGRGSFDAITPDLPPYKGVGSETEGAESEERRTVVPADRKQKKTSANQKKATGDDVIDKHLSKLTSDLQRVSVKEIQENQENAPYVPHALAFKRAYAIKRRSLRTPAPQRRTTSCPPLASGGMFLPQEPSILSLKEALFLRGGEEEKGVRRRVPGGRRRRREELQRLHRAQ</sequence>
<keyword evidence="2" id="KW-1185">Reference proteome</keyword>
<dbReference type="KEGG" id="ncc:104957318"/>
<gene>
    <name evidence="3" type="primary">LOC104957318</name>
</gene>
<feature type="region of interest" description="Disordered" evidence="1">
    <location>
        <begin position="175"/>
        <end position="198"/>
    </location>
</feature>
<reference evidence="3" key="1">
    <citation type="submission" date="2025-08" db="UniProtKB">
        <authorList>
            <consortium name="RefSeq"/>
        </authorList>
    </citation>
    <scope>IDENTIFICATION</scope>
    <source>
        <tissue evidence="3">Muscle</tissue>
    </source>
</reference>
<dbReference type="GeneID" id="104957318"/>
<accession>A0A6I9P4Y1</accession>
<feature type="region of interest" description="Disordered" evidence="1">
    <location>
        <begin position="1"/>
        <end position="131"/>
    </location>
</feature>
<evidence type="ECO:0000256" key="1">
    <source>
        <dbReference type="SAM" id="MobiDB-lite"/>
    </source>
</evidence>